<dbReference type="PANTHER" id="PTHR23232">
    <property type="entry name" value="KRAB DOMAIN C2H2 ZINC FINGER"/>
    <property type="match status" value="1"/>
</dbReference>
<dbReference type="PANTHER" id="PTHR23232:SF136">
    <property type="entry name" value="KRAB DOMAIN-CONTAINING PROTEIN"/>
    <property type="match status" value="1"/>
</dbReference>
<dbReference type="STRING" id="9402.L5KH29"/>
<sequence length="184" mass="21059">MSRTRVMLCGREHGHGRNFVQKPGEYIVKQGGPLDFNAKSRIPAKKKKVPLNHIIDCNGLRIEVNAGDKDEEQNRQRRKESVTFEDVAVDFTQEEWALLDTSQRELFRDVMLENISHLVSIVDLVSMITHCYQHRAQNPHVVFLQTVSQLYKSDVISLSEEREQLSREGIGFLQGQSPGELRCG</sequence>
<dbReference type="SUPFAM" id="SSF109640">
    <property type="entry name" value="KRAB domain (Kruppel-associated box)"/>
    <property type="match status" value="1"/>
</dbReference>
<keyword evidence="3" id="KW-1185">Reference proteome</keyword>
<dbReference type="InterPro" id="IPR050169">
    <property type="entry name" value="Krueppel_C2H2_ZnF"/>
</dbReference>
<name>L5KH29_PTEAL</name>
<evidence type="ECO:0000313" key="2">
    <source>
        <dbReference type="EMBL" id="ELK10076.1"/>
    </source>
</evidence>
<dbReference type="PROSITE" id="PS50805">
    <property type="entry name" value="KRAB"/>
    <property type="match status" value="1"/>
</dbReference>
<feature type="domain" description="KRAB" evidence="1">
    <location>
        <begin position="82"/>
        <end position="178"/>
    </location>
</feature>
<dbReference type="Gene3D" id="6.10.140.140">
    <property type="match status" value="1"/>
</dbReference>
<protein>
    <submittedName>
        <fullName evidence="2">Zinc finger protein 596</fullName>
    </submittedName>
</protein>
<organism evidence="2 3">
    <name type="scientific">Pteropus alecto</name>
    <name type="common">Black flying fox</name>
    <dbReference type="NCBI Taxonomy" id="9402"/>
    <lineage>
        <taxon>Eukaryota</taxon>
        <taxon>Metazoa</taxon>
        <taxon>Chordata</taxon>
        <taxon>Craniata</taxon>
        <taxon>Vertebrata</taxon>
        <taxon>Euteleostomi</taxon>
        <taxon>Mammalia</taxon>
        <taxon>Eutheria</taxon>
        <taxon>Laurasiatheria</taxon>
        <taxon>Chiroptera</taxon>
        <taxon>Yinpterochiroptera</taxon>
        <taxon>Pteropodoidea</taxon>
        <taxon>Pteropodidae</taxon>
        <taxon>Pteropodinae</taxon>
        <taxon>Pteropus</taxon>
    </lineage>
</organism>
<dbReference type="AlphaFoldDB" id="L5KH29"/>
<dbReference type="InterPro" id="IPR001909">
    <property type="entry name" value="KRAB"/>
</dbReference>
<dbReference type="Pfam" id="PF01352">
    <property type="entry name" value="KRAB"/>
    <property type="match status" value="1"/>
</dbReference>
<dbReference type="GO" id="GO:0006355">
    <property type="term" value="P:regulation of DNA-templated transcription"/>
    <property type="evidence" value="ECO:0007669"/>
    <property type="project" value="InterPro"/>
</dbReference>
<reference evidence="3" key="1">
    <citation type="journal article" date="2013" name="Science">
        <title>Comparative analysis of bat genomes provides insight into the evolution of flight and immunity.</title>
        <authorList>
            <person name="Zhang G."/>
            <person name="Cowled C."/>
            <person name="Shi Z."/>
            <person name="Huang Z."/>
            <person name="Bishop-Lilly K.A."/>
            <person name="Fang X."/>
            <person name="Wynne J.W."/>
            <person name="Xiong Z."/>
            <person name="Baker M.L."/>
            <person name="Zhao W."/>
            <person name="Tachedjian M."/>
            <person name="Zhu Y."/>
            <person name="Zhou P."/>
            <person name="Jiang X."/>
            <person name="Ng J."/>
            <person name="Yang L."/>
            <person name="Wu L."/>
            <person name="Xiao J."/>
            <person name="Feng Y."/>
            <person name="Chen Y."/>
            <person name="Sun X."/>
            <person name="Zhang Y."/>
            <person name="Marsh G.A."/>
            <person name="Crameri G."/>
            <person name="Broder C.C."/>
            <person name="Frey K.G."/>
            <person name="Wang L.F."/>
            <person name="Wang J."/>
        </authorList>
    </citation>
    <scope>NUCLEOTIDE SEQUENCE [LARGE SCALE GENOMIC DNA]</scope>
</reference>
<dbReference type="InParanoid" id="L5KH29"/>
<gene>
    <name evidence="2" type="ORF">PAL_GLEAN10015391</name>
</gene>
<evidence type="ECO:0000313" key="3">
    <source>
        <dbReference type="Proteomes" id="UP000010552"/>
    </source>
</evidence>
<dbReference type="InterPro" id="IPR036051">
    <property type="entry name" value="KRAB_dom_sf"/>
</dbReference>
<proteinExistence type="predicted"/>
<dbReference type="CDD" id="cd07765">
    <property type="entry name" value="KRAB_A-box"/>
    <property type="match status" value="1"/>
</dbReference>
<evidence type="ECO:0000259" key="1">
    <source>
        <dbReference type="PROSITE" id="PS50805"/>
    </source>
</evidence>
<dbReference type="Proteomes" id="UP000010552">
    <property type="component" value="Unassembled WGS sequence"/>
</dbReference>
<dbReference type="SMART" id="SM00349">
    <property type="entry name" value="KRAB"/>
    <property type="match status" value="1"/>
</dbReference>
<dbReference type="EMBL" id="KB030771">
    <property type="protein sequence ID" value="ELK10076.1"/>
    <property type="molecule type" value="Genomic_DNA"/>
</dbReference>
<accession>L5KH29</accession>